<reference evidence="1" key="1">
    <citation type="submission" date="2023-07" db="EMBL/GenBank/DDBJ databases">
        <title>Genome content predicts the carbon catabolic preferences of heterotrophic bacteria.</title>
        <authorList>
            <person name="Gralka M."/>
        </authorList>
    </citation>
    <scope>NUCLEOTIDE SEQUENCE</scope>
    <source>
        <strain evidence="1">E2R20</strain>
    </source>
</reference>
<dbReference type="RefSeq" id="WP_303522248.1">
    <property type="nucleotide sequence ID" value="NZ_JAUOQO010000402.1"/>
</dbReference>
<accession>A0AAW7YW87</accession>
<keyword evidence="2" id="KW-1185">Reference proteome</keyword>
<organism evidence="1 2">
    <name type="scientific">Staphylococcus pasteuri_A</name>
    <dbReference type="NCBI Taxonomy" id="3062664"/>
    <lineage>
        <taxon>Bacteria</taxon>
        <taxon>Bacillati</taxon>
        <taxon>Bacillota</taxon>
        <taxon>Bacilli</taxon>
        <taxon>Bacillales</taxon>
        <taxon>Staphylococcaceae</taxon>
        <taxon>Staphylococcus</taxon>
    </lineage>
</organism>
<protein>
    <submittedName>
        <fullName evidence="1">Uncharacterized protein</fullName>
    </submittedName>
</protein>
<comment type="caution">
    <text evidence="1">The sequence shown here is derived from an EMBL/GenBank/DDBJ whole genome shotgun (WGS) entry which is preliminary data.</text>
</comment>
<evidence type="ECO:0000313" key="2">
    <source>
        <dbReference type="Proteomes" id="UP001170310"/>
    </source>
</evidence>
<dbReference type="Proteomes" id="UP001170310">
    <property type="component" value="Unassembled WGS sequence"/>
</dbReference>
<name>A0AAW7YW87_9STAP</name>
<sequence>PKAFSVTEIKARAADNARRVEKIGDQRRRGGEVSPQDEAFIAARDQALESCRRIRAVALQGAKG</sequence>
<dbReference type="EMBL" id="JAUOQO010000402">
    <property type="protein sequence ID" value="MDO6575247.1"/>
    <property type="molecule type" value="Genomic_DNA"/>
</dbReference>
<proteinExistence type="predicted"/>
<gene>
    <name evidence="1" type="ORF">Q4528_14115</name>
</gene>
<dbReference type="AlphaFoldDB" id="A0AAW7YW87"/>
<feature type="non-terminal residue" evidence="1">
    <location>
        <position position="1"/>
    </location>
</feature>
<evidence type="ECO:0000313" key="1">
    <source>
        <dbReference type="EMBL" id="MDO6575247.1"/>
    </source>
</evidence>